<dbReference type="SMART" id="SM00239">
    <property type="entry name" value="C2"/>
    <property type="match status" value="2"/>
</dbReference>
<sequence length="705" mass="79398">QVLAWGLRGLRGAVREPRLELQWGEQSLWTPPIQDMAANPNFPSNTFLLTLVRAARAEGTGPRVWPRVTGLSPQALPEEERLVPPIRLRLWHRAGTGRRLLLGQASVRDLGRYRCHPPCQEQPLTSGNDSHTVVSMPGTARAISAHLRCPLSHPCHIPGVPSPSQLSLALSLPHPRCPQPYSSCPQPVPAVPSLIPAVPLSLRGASFRARLPQPLQTLVFPDPGHSPGQDGSGHRGVSQGLFCIYPVPEEAGAAPAPRCFQRLPPRLPQPCLVRVYVVRAFELSPRDVTGLSDPYVRVALGKKTLGQRDQYVPNTLEPVFGSRMFELTATIPLEKDLRVTIMDHDKVPPDQEIGSTTIDLEDRLLSHFRDRWGGVTERGHPPPQSAGAPRERLALHVLNRCGLVPEHLETRGLQSRARPGLEQGKVQMWVDIFPTSLGPPGPPVNIDPRKAKGYELRCVVWNVRDTDPRDVTLMGLRMSDIYVSGWLDGLPEQRQHTDIHYRSLNGSGAFNWRFVFPFEFLAAEKLCAIRRKERVWSLDETLLKVPPKLILQVWDNDKFKADDLLGILELELTRLPRPARSARLCQVTPSDLPWFSWPWFSLPWFSLPRFSRAWLSRAWLSVARFSMWLSRRWCRAPALQRSPLNLFRRRRAQGWWPCTVQEEGGQRLSGKLELSLELLTAQEAEERPVGKGREEPNKHPTLPKP</sequence>
<keyword evidence="5" id="KW-0472">Membrane</keyword>
<accession>A0A7K5RE12</accession>
<feature type="non-terminal residue" evidence="8">
    <location>
        <position position="705"/>
    </location>
</feature>
<gene>
    <name evidence="8" type="primary">Myof_2</name>
    <name evidence="8" type="ORF">PRUHIM_R14694</name>
</gene>
<dbReference type="InterPro" id="IPR000008">
    <property type="entry name" value="C2_dom"/>
</dbReference>
<dbReference type="PROSITE" id="PS50004">
    <property type="entry name" value="C2"/>
    <property type="match status" value="2"/>
</dbReference>
<evidence type="ECO:0000256" key="3">
    <source>
        <dbReference type="ARBA" id="ARBA00022737"/>
    </source>
</evidence>
<keyword evidence="4" id="KW-1133">Transmembrane helix</keyword>
<dbReference type="GO" id="GO:0016020">
    <property type="term" value="C:membrane"/>
    <property type="evidence" value="ECO:0007669"/>
    <property type="project" value="UniProtKB-SubCell"/>
</dbReference>
<dbReference type="SUPFAM" id="SSF49562">
    <property type="entry name" value="C2 domain (Calcium/lipid-binding domain, CaLB)"/>
    <property type="match status" value="2"/>
</dbReference>
<proteinExistence type="predicted"/>
<keyword evidence="3" id="KW-0677">Repeat</keyword>
<evidence type="ECO:0000313" key="9">
    <source>
        <dbReference type="Proteomes" id="UP000566454"/>
    </source>
</evidence>
<evidence type="ECO:0000256" key="5">
    <source>
        <dbReference type="ARBA" id="ARBA00023136"/>
    </source>
</evidence>
<evidence type="ECO:0000259" key="7">
    <source>
        <dbReference type="PROSITE" id="PS50004"/>
    </source>
</evidence>
<dbReference type="Pfam" id="PF00168">
    <property type="entry name" value="C2"/>
    <property type="match status" value="2"/>
</dbReference>
<dbReference type="PANTHER" id="PTHR12546:SF34">
    <property type="entry name" value="FER-1-LIKE PROTEIN 5"/>
    <property type="match status" value="1"/>
</dbReference>
<protein>
    <submittedName>
        <fullName evidence="8">MYOF protein</fullName>
    </submittedName>
</protein>
<feature type="compositionally biased region" description="Basic and acidic residues" evidence="6">
    <location>
        <begin position="684"/>
        <end position="698"/>
    </location>
</feature>
<organism evidence="8 9">
    <name type="scientific">Prunella himalayana</name>
    <dbReference type="NCBI Taxonomy" id="670356"/>
    <lineage>
        <taxon>Eukaryota</taxon>
        <taxon>Metazoa</taxon>
        <taxon>Chordata</taxon>
        <taxon>Craniata</taxon>
        <taxon>Vertebrata</taxon>
        <taxon>Euteleostomi</taxon>
        <taxon>Archelosauria</taxon>
        <taxon>Archosauria</taxon>
        <taxon>Dinosauria</taxon>
        <taxon>Saurischia</taxon>
        <taxon>Theropoda</taxon>
        <taxon>Coelurosauria</taxon>
        <taxon>Aves</taxon>
        <taxon>Neognathae</taxon>
        <taxon>Neoaves</taxon>
        <taxon>Telluraves</taxon>
        <taxon>Australaves</taxon>
        <taxon>Passeriformes</taxon>
        <taxon>Passeroidea</taxon>
        <taxon>Prunellidae</taxon>
        <taxon>Prunella</taxon>
    </lineage>
</organism>
<dbReference type="InterPro" id="IPR037725">
    <property type="entry name" value="C2F_Ferlin"/>
</dbReference>
<keyword evidence="2" id="KW-0812">Transmembrane</keyword>
<dbReference type="InterPro" id="IPR037724">
    <property type="entry name" value="C2E_Ferlin"/>
</dbReference>
<evidence type="ECO:0000256" key="4">
    <source>
        <dbReference type="ARBA" id="ARBA00022989"/>
    </source>
</evidence>
<name>A0A7K5RE12_9PASE</name>
<dbReference type="EMBL" id="VYZK01001811">
    <property type="protein sequence ID" value="NWT77120.1"/>
    <property type="molecule type" value="Genomic_DNA"/>
</dbReference>
<dbReference type="GO" id="GO:0007009">
    <property type="term" value="P:plasma membrane organization"/>
    <property type="evidence" value="ECO:0007669"/>
    <property type="project" value="TreeGrafter"/>
</dbReference>
<evidence type="ECO:0000256" key="2">
    <source>
        <dbReference type="ARBA" id="ARBA00022692"/>
    </source>
</evidence>
<comment type="subcellular location">
    <subcellularLocation>
        <location evidence="1">Membrane</location>
        <topology evidence="1">Single-pass membrane protein</topology>
    </subcellularLocation>
</comment>
<dbReference type="Gene3D" id="2.60.40.150">
    <property type="entry name" value="C2 domain"/>
    <property type="match status" value="2"/>
</dbReference>
<keyword evidence="9" id="KW-1185">Reference proteome</keyword>
<evidence type="ECO:0000256" key="6">
    <source>
        <dbReference type="SAM" id="MobiDB-lite"/>
    </source>
</evidence>
<feature type="domain" description="C2" evidence="7">
    <location>
        <begin position="254"/>
        <end position="373"/>
    </location>
</feature>
<feature type="domain" description="C2" evidence="7">
    <location>
        <begin position="436"/>
        <end position="586"/>
    </location>
</feature>
<dbReference type="GO" id="GO:0061025">
    <property type="term" value="P:membrane fusion"/>
    <property type="evidence" value="ECO:0007669"/>
    <property type="project" value="TreeGrafter"/>
</dbReference>
<dbReference type="Proteomes" id="UP000566454">
    <property type="component" value="Unassembled WGS sequence"/>
</dbReference>
<feature type="non-terminal residue" evidence="8">
    <location>
        <position position="1"/>
    </location>
</feature>
<evidence type="ECO:0000313" key="8">
    <source>
        <dbReference type="EMBL" id="NWT77120.1"/>
    </source>
</evidence>
<feature type="region of interest" description="Disordered" evidence="6">
    <location>
        <begin position="682"/>
        <end position="705"/>
    </location>
</feature>
<dbReference type="CDD" id="cd08374">
    <property type="entry name" value="C2F_Ferlin"/>
    <property type="match status" value="1"/>
</dbReference>
<dbReference type="OrthoDB" id="270970at2759"/>
<dbReference type="InterPro" id="IPR037721">
    <property type="entry name" value="Ferlin"/>
</dbReference>
<dbReference type="CDD" id="cd04037">
    <property type="entry name" value="C2E_Ferlin"/>
    <property type="match status" value="1"/>
</dbReference>
<evidence type="ECO:0000256" key="1">
    <source>
        <dbReference type="ARBA" id="ARBA00004167"/>
    </source>
</evidence>
<dbReference type="InterPro" id="IPR035892">
    <property type="entry name" value="C2_domain_sf"/>
</dbReference>
<dbReference type="AlphaFoldDB" id="A0A7K5RE12"/>
<reference evidence="8 9" key="1">
    <citation type="submission" date="2019-09" db="EMBL/GenBank/DDBJ databases">
        <title>Bird 10,000 Genomes (B10K) Project - Family phase.</title>
        <authorList>
            <person name="Zhang G."/>
        </authorList>
    </citation>
    <scope>NUCLEOTIDE SEQUENCE [LARGE SCALE GENOMIC DNA]</scope>
    <source>
        <strain evidence="8">B10K-DU-013-18</strain>
        <tissue evidence="8">Muscle</tissue>
    </source>
</reference>
<comment type="caution">
    <text evidence="8">The sequence shown here is derived from an EMBL/GenBank/DDBJ whole genome shotgun (WGS) entry which is preliminary data.</text>
</comment>
<dbReference type="PANTHER" id="PTHR12546">
    <property type="entry name" value="FER-1-LIKE"/>
    <property type="match status" value="1"/>
</dbReference>